<dbReference type="PANTHER" id="PTHR43569">
    <property type="entry name" value="AMIDOHYDROLASE"/>
    <property type="match status" value="1"/>
</dbReference>
<comment type="similarity">
    <text evidence="1">Belongs to the metallo-dependent hydrolases superfamily.</text>
</comment>
<dbReference type="Proteomes" id="UP000320048">
    <property type="component" value="Unassembled WGS sequence"/>
</dbReference>
<gene>
    <name evidence="3" type="ORF">E6H04_13980</name>
</gene>
<feature type="non-terminal residue" evidence="3">
    <location>
        <position position="131"/>
    </location>
</feature>
<dbReference type="AlphaFoldDB" id="A0A537J1Z6"/>
<reference evidence="3 4" key="1">
    <citation type="journal article" date="2019" name="Nat. Microbiol.">
        <title>Mediterranean grassland soil C-N compound turnover is dependent on rainfall and depth, and is mediated by genomically divergent microorganisms.</title>
        <authorList>
            <person name="Diamond S."/>
            <person name="Andeer P.F."/>
            <person name="Li Z."/>
            <person name="Crits-Christoph A."/>
            <person name="Burstein D."/>
            <person name="Anantharaman K."/>
            <person name="Lane K.R."/>
            <person name="Thomas B.C."/>
            <person name="Pan C."/>
            <person name="Northen T.R."/>
            <person name="Banfield J.F."/>
        </authorList>
    </citation>
    <scope>NUCLEOTIDE SEQUENCE [LARGE SCALE GENOMIC DNA]</scope>
    <source>
        <strain evidence="3">NP_7</strain>
    </source>
</reference>
<evidence type="ECO:0000256" key="1">
    <source>
        <dbReference type="ARBA" id="ARBA00038310"/>
    </source>
</evidence>
<dbReference type="InterPro" id="IPR032466">
    <property type="entry name" value="Metal_Hydrolase"/>
</dbReference>
<organism evidence="3 4">
    <name type="scientific">Candidatus Segetimicrobium genomatis</name>
    <dbReference type="NCBI Taxonomy" id="2569760"/>
    <lineage>
        <taxon>Bacteria</taxon>
        <taxon>Bacillati</taxon>
        <taxon>Candidatus Sysuimicrobiota</taxon>
        <taxon>Candidatus Sysuimicrobiia</taxon>
        <taxon>Candidatus Sysuimicrobiales</taxon>
        <taxon>Candidatus Segetimicrobiaceae</taxon>
        <taxon>Candidatus Segetimicrobium</taxon>
    </lineage>
</organism>
<protein>
    <submittedName>
        <fullName evidence="3">Amidohydrolase</fullName>
    </submittedName>
</protein>
<evidence type="ECO:0000259" key="2">
    <source>
        <dbReference type="Pfam" id="PF04909"/>
    </source>
</evidence>
<dbReference type="SUPFAM" id="SSF51556">
    <property type="entry name" value="Metallo-dependent hydrolases"/>
    <property type="match status" value="1"/>
</dbReference>
<feature type="domain" description="Amidohydrolase-related" evidence="2">
    <location>
        <begin position="7"/>
        <end position="128"/>
    </location>
</feature>
<sequence length="131" mass="14760">MPEPPVVDAHQHFWDPGAAEYPWMTADLAVIRRRFGPEDLRPLLAECGVDRTVLVQTRSSLDETREFLEIAARTEFVAGVVGWADLTDSRIAATLQALQAMPAGGRRLVGIRHQVHDEPDPDWLLRPDVRR</sequence>
<name>A0A537J1Z6_9BACT</name>
<keyword evidence="3" id="KW-0378">Hydrolase</keyword>
<dbReference type="PANTHER" id="PTHR43569:SF2">
    <property type="entry name" value="AMIDOHYDROLASE-RELATED DOMAIN-CONTAINING PROTEIN"/>
    <property type="match status" value="1"/>
</dbReference>
<comment type="caution">
    <text evidence="3">The sequence shown here is derived from an EMBL/GenBank/DDBJ whole genome shotgun (WGS) entry which is preliminary data.</text>
</comment>
<evidence type="ECO:0000313" key="3">
    <source>
        <dbReference type="EMBL" id="TMI77564.1"/>
    </source>
</evidence>
<dbReference type="Gene3D" id="3.20.20.140">
    <property type="entry name" value="Metal-dependent hydrolases"/>
    <property type="match status" value="1"/>
</dbReference>
<accession>A0A537J1Z6</accession>
<dbReference type="EMBL" id="VBAO01000451">
    <property type="protein sequence ID" value="TMI77564.1"/>
    <property type="molecule type" value="Genomic_DNA"/>
</dbReference>
<dbReference type="GO" id="GO:0016787">
    <property type="term" value="F:hydrolase activity"/>
    <property type="evidence" value="ECO:0007669"/>
    <property type="project" value="UniProtKB-KW"/>
</dbReference>
<proteinExistence type="inferred from homology"/>
<evidence type="ECO:0000313" key="4">
    <source>
        <dbReference type="Proteomes" id="UP000320048"/>
    </source>
</evidence>
<dbReference type="InterPro" id="IPR052350">
    <property type="entry name" value="Metallo-dep_Lactonases"/>
</dbReference>
<dbReference type="InterPro" id="IPR006680">
    <property type="entry name" value="Amidohydro-rel"/>
</dbReference>
<dbReference type="Pfam" id="PF04909">
    <property type="entry name" value="Amidohydro_2"/>
    <property type="match status" value="1"/>
</dbReference>